<evidence type="ECO:0000313" key="2">
    <source>
        <dbReference type="Proteomes" id="UP000532746"/>
    </source>
</evidence>
<name>A0A7W9T590_9BACT</name>
<keyword evidence="2" id="KW-1185">Reference proteome</keyword>
<protein>
    <submittedName>
        <fullName evidence="1">Uncharacterized protein</fullName>
    </submittedName>
</protein>
<dbReference type="Proteomes" id="UP000532746">
    <property type="component" value="Unassembled WGS sequence"/>
</dbReference>
<gene>
    <name evidence="1" type="ORF">HNQ93_004049</name>
</gene>
<evidence type="ECO:0000313" key="1">
    <source>
        <dbReference type="EMBL" id="MBB6061170.1"/>
    </source>
</evidence>
<sequence>MQDIAYRVLPYSSDALAAELTTKRVTEAEIRAKDHFAYLSEYLGSTNDALGAQTMLVEEPYVSQSYLTDYASYYSLGFADYPRFCKRIHFFKLAFAQSALEDALVAPDAPPLTEQGQEIDPAALARWKAAQDLWGSYLGYVVVKPLPTAPIGATLLKPYDNGAEKVRHYPARRPYHLNLLGKPLTLNSLIFQEQDLVVSACATTALWMAFHKTAQLFQTVLPSPYQITAATKNLFNSTGRTFPNDGLDLYQIGNAIESVGLVAELLFFDTLSEIQESKRVAIDRQRAAGLFPYEGFEGLTQEDIADLTEEERDEYVEQEVADQTEMAGFEQMRRYKRIIYAYLRLGLPILLFVRGDGADSEHLVTVTGYREAPQTVRRTPAISLVGEQVERLYIHDDQLGPFARLGFTEDGQLNTVCAMPGSEGPNDQTAALLNIFVPLASEIRINFEQVYILVEPFDVFLYPRLNNPEDVVWDLYLSTSNHYKDELRQNPYLPAAERIAIGKRLLPKYVWVARAYLGTTPILELLFDATDLHTGFFCLGMTWFSQDLKHRLTSWLSDPFNRQETVEATRIQWRYLDMLFAELGLPLTNNASTN</sequence>
<comment type="caution">
    <text evidence="1">The sequence shown here is derived from an EMBL/GenBank/DDBJ whole genome shotgun (WGS) entry which is preliminary data.</text>
</comment>
<proteinExistence type="predicted"/>
<dbReference type="AlphaFoldDB" id="A0A7W9T590"/>
<dbReference type="RefSeq" id="WP_183405385.1">
    <property type="nucleotide sequence ID" value="NZ_JACHGG010000009.1"/>
</dbReference>
<reference evidence="1 2" key="1">
    <citation type="submission" date="2020-08" db="EMBL/GenBank/DDBJ databases">
        <title>Genomic Encyclopedia of Type Strains, Phase IV (KMG-IV): sequencing the most valuable type-strain genomes for metagenomic binning, comparative biology and taxonomic classification.</title>
        <authorList>
            <person name="Goeker M."/>
        </authorList>
    </citation>
    <scope>NUCLEOTIDE SEQUENCE [LARGE SCALE GENOMIC DNA]</scope>
    <source>
        <strain evidence="1 2">DSM 26718</strain>
    </source>
</reference>
<organism evidence="1 2">
    <name type="scientific">Hymenobacter luteus</name>
    <dbReference type="NCBI Taxonomy" id="1411122"/>
    <lineage>
        <taxon>Bacteria</taxon>
        <taxon>Pseudomonadati</taxon>
        <taxon>Bacteroidota</taxon>
        <taxon>Cytophagia</taxon>
        <taxon>Cytophagales</taxon>
        <taxon>Hymenobacteraceae</taxon>
        <taxon>Hymenobacter</taxon>
    </lineage>
</organism>
<accession>A0A7W9T590</accession>
<dbReference type="EMBL" id="JACHGG010000009">
    <property type="protein sequence ID" value="MBB6061170.1"/>
    <property type="molecule type" value="Genomic_DNA"/>
</dbReference>